<dbReference type="Pfam" id="PF00106">
    <property type="entry name" value="adh_short"/>
    <property type="match status" value="1"/>
</dbReference>
<evidence type="ECO:0000256" key="1">
    <source>
        <dbReference type="ARBA" id="ARBA00023002"/>
    </source>
</evidence>
<dbReference type="STRING" id="857967.G0QZJ4"/>
<dbReference type="Proteomes" id="UP000008983">
    <property type="component" value="Unassembled WGS sequence"/>
</dbReference>
<evidence type="ECO:0000313" key="4">
    <source>
        <dbReference type="Proteomes" id="UP000008983"/>
    </source>
</evidence>
<name>G0QZJ4_ICHMU</name>
<evidence type="ECO:0000313" key="3">
    <source>
        <dbReference type="EMBL" id="EGR29355.1"/>
    </source>
</evidence>
<dbReference type="PANTHER" id="PTHR43658">
    <property type="entry name" value="SHORT-CHAIN DEHYDROGENASE/REDUCTASE"/>
    <property type="match status" value="1"/>
</dbReference>
<dbReference type="FunFam" id="3.40.50.720:FF:000084">
    <property type="entry name" value="Short-chain dehydrogenase reductase"/>
    <property type="match status" value="1"/>
</dbReference>
<dbReference type="OrthoDB" id="1274115at2759"/>
<dbReference type="AlphaFoldDB" id="G0QZJ4"/>
<dbReference type="InterPro" id="IPR036291">
    <property type="entry name" value="NAD(P)-bd_dom_sf"/>
</dbReference>
<accession>G0QZJ4</accession>
<organism evidence="3 4">
    <name type="scientific">Ichthyophthirius multifiliis</name>
    <name type="common">White spot disease agent</name>
    <name type="synonym">Ich</name>
    <dbReference type="NCBI Taxonomy" id="5932"/>
    <lineage>
        <taxon>Eukaryota</taxon>
        <taxon>Sar</taxon>
        <taxon>Alveolata</taxon>
        <taxon>Ciliophora</taxon>
        <taxon>Intramacronucleata</taxon>
        <taxon>Oligohymenophorea</taxon>
        <taxon>Hymenostomatida</taxon>
        <taxon>Ophryoglenina</taxon>
        <taxon>Ichthyophthirius</taxon>
    </lineage>
</organism>
<keyword evidence="4" id="KW-1185">Reference proteome</keyword>
<gene>
    <name evidence="3" type="ORF">IMG5_157280</name>
</gene>
<dbReference type="InterPro" id="IPR020904">
    <property type="entry name" value="Sc_DH/Rdtase_CS"/>
</dbReference>
<dbReference type="PRINTS" id="PR00081">
    <property type="entry name" value="GDHRDH"/>
</dbReference>
<dbReference type="OMA" id="RHIFEND"/>
<dbReference type="InterPro" id="IPR002347">
    <property type="entry name" value="SDR_fam"/>
</dbReference>
<reference evidence="3 4" key="1">
    <citation type="submission" date="2011-07" db="EMBL/GenBank/DDBJ databases">
        <authorList>
            <person name="Coyne R."/>
            <person name="Brami D."/>
            <person name="Johnson J."/>
            <person name="Hostetler J."/>
            <person name="Hannick L."/>
            <person name="Clark T."/>
            <person name="Cassidy-Hanley D."/>
            <person name="Inman J."/>
        </authorList>
    </citation>
    <scope>NUCLEOTIDE SEQUENCE [LARGE SCALE GENOMIC DNA]</scope>
    <source>
        <strain evidence="3 4">G5</strain>
    </source>
</reference>
<dbReference type="GO" id="GO:0047015">
    <property type="term" value="F:3-hydroxy-2-methylbutyryl-CoA dehydrogenase activity"/>
    <property type="evidence" value="ECO:0007669"/>
    <property type="project" value="UniProtKB-EC"/>
</dbReference>
<dbReference type="EC" id="1.1.1.178" evidence="3"/>
<protein>
    <submittedName>
        <fullName evidence="3">Short chain dehydrogenase reductase family protein, putative</fullName>
        <ecNumber evidence="3">1.1.1.178</ecNumber>
    </submittedName>
</protein>
<dbReference type="InParanoid" id="G0QZJ4"/>
<dbReference type="PRINTS" id="PR00080">
    <property type="entry name" value="SDRFAMILY"/>
</dbReference>
<dbReference type="Gene3D" id="3.40.50.720">
    <property type="entry name" value="NAD(P)-binding Rossmann-like Domain"/>
    <property type="match status" value="1"/>
</dbReference>
<dbReference type="PANTHER" id="PTHR43658:SF8">
    <property type="entry name" value="17-BETA-HYDROXYSTEROID DEHYDROGENASE 14-RELATED"/>
    <property type="match status" value="1"/>
</dbReference>
<dbReference type="GeneID" id="14905464"/>
<sequence>MKLDNNVVALVTGGASGLGKATVVNLLSKNVRVFIADMNEKDGNDLVQEYGHERCQFQKTDVSDENQVKSMINACVEAFGAIHFLLNSAGVISAGLLVAGKVKIIFQNFFKQKINKQKNQDKTINTAELERVLKINVVGTFNVSKYVAMQMVKQNYINQEFKERGVIINVASVAGIEGQRGQTVYSASKGAIIGMTLPMARELGSYGIRVCTIAPGIFETPMGNRITEQYIIGLKKASALGRIGQPKEFADAICGLAINSFVTGSVFRIDGGIRLPHM</sequence>
<dbReference type="PROSITE" id="PS00061">
    <property type="entry name" value="ADH_SHORT"/>
    <property type="match status" value="1"/>
</dbReference>
<dbReference type="eggNOG" id="KOG1199">
    <property type="taxonomic scope" value="Eukaryota"/>
</dbReference>
<dbReference type="RefSeq" id="XP_004030591.1">
    <property type="nucleotide sequence ID" value="XM_004030543.1"/>
</dbReference>
<comment type="similarity">
    <text evidence="2">Belongs to the short-chain dehydrogenases/reductases (SDR) family.</text>
</comment>
<keyword evidence="1 3" id="KW-0560">Oxidoreductase</keyword>
<dbReference type="EMBL" id="GL984153">
    <property type="protein sequence ID" value="EGR29355.1"/>
    <property type="molecule type" value="Genomic_DNA"/>
</dbReference>
<evidence type="ECO:0000256" key="2">
    <source>
        <dbReference type="RuleBase" id="RU000363"/>
    </source>
</evidence>
<proteinExistence type="inferred from homology"/>
<dbReference type="SUPFAM" id="SSF51735">
    <property type="entry name" value="NAD(P)-binding Rossmann-fold domains"/>
    <property type="match status" value="1"/>
</dbReference>